<feature type="region of interest" description="Disordered" evidence="1">
    <location>
        <begin position="1"/>
        <end position="120"/>
    </location>
</feature>
<name>A0ABP9PN80_9ACTN</name>
<proteinExistence type="predicted"/>
<dbReference type="Proteomes" id="UP001500221">
    <property type="component" value="Unassembled WGS sequence"/>
</dbReference>
<evidence type="ECO:0000313" key="3">
    <source>
        <dbReference type="Proteomes" id="UP001500221"/>
    </source>
</evidence>
<comment type="caution">
    <text evidence="2">The sequence shown here is derived from an EMBL/GenBank/DDBJ whole genome shotgun (WGS) entry which is preliminary data.</text>
</comment>
<feature type="compositionally biased region" description="Basic and acidic residues" evidence="1">
    <location>
        <begin position="11"/>
        <end position="36"/>
    </location>
</feature>
<protein>
    <submittedName>
        <fullName evidence="2">Uncharacterized protein</fullName>
    </submittedName>
</protein>
<gene>
    <name evidence="2" type="ORF">GCM10023340_21750</name>
</gene>
<evidence type="ECO:0000313" key="2">
    <source>
        <dbReference type="EMBL" id="GAA5148197.1"/>
    </source>
</evidence>
<keyword evidence="3" id="KW-1185">Reference proteome</keyword>
<reference evidence="3" key="1">
    <citation type="journal article" date="2019" name="Int. J. Syst. Evol. Microbiol.">
        <title>The Global Catalogue of Microorganisms (GCM) 10K type strain sequencing project: providing services to taxonomists for standard genome sequencing and annotation.</title>
        <authorList>
            <consortium name="The Broad Institute Genomics Platform"/>
            <consortium name="The Broad Institute Genome Sequencing Center for Infectious Disease"/>
            <person name="Wu L."/>
            <person name="Ma J."/>
        </authorList>
    </citation>
    <scope>NUCLEOTIDE SEQUENCE [LARGE SCALE GENOMIC DNA]</scope>
    <source>
        <strain evidence="3">JCM 18459</strain>
    </source>
</reference>
<feature type="compositionally biased region" description="Low complexity" evidence="1">
    <location>
        <begin position="61"/>
        <end position="73"/>
    </location>
</feature>
<evidence type="ECO:0000256" key="1">
    <source>
        <dbReference type="SAM" id="MobiDB-lite"/>
    </source>
</evidence>
<feature type="compositionally biased region" description="Basic and acidic residues" evidence="1">
    <location>
        <begin position="82"/>
        <end position="103"/>
    </location>
</feature>
<organism evidence="2 3">
    <name type="scientific">Nocardioides marinquilinus</name>
    <dbReference type="NCBI Taxonomy" id="1210400"/>
    <lineage>
        <taxon>Bacteria</taxon>
        <taxon>Bacillati</taxon>
        <taxon>Actinomycetota</taxon>
        <taxon>Actinomycetes</taxon>
        <taxon>Propionibacteriales</taxon>
        <taxon>Nocardioidaceae</taxon>
        <taxon>Nocardioides</taxon>
    </lineage>
</organism>
<sequence length="120" mass="13698">MSEQAGPVPSEEERREIEEERQRRLDPANRPERAEVDNTGVTLPAVEEFERQVADDDEASAGTADPTADPTAGFREQEVDEDERREIEEERARRLDPANRPENTEVDNTGRTFEGDRFVD</sequence>
<dbReference type="EMBL" id="BAABKG010000002">
    <property type="protein sequence ID" value="GAA5148197.1"/>
    <property type="molecule type" value="Genomic_DNA"/>
</dbReference>
<dbReference type="RefSeq" id="WP_345458160.1">
    <property type="nucleotide sequence ID" value="NZ_BAABKG010000002.1"/>
</dbReference>
<accession>A0ABP9PN80</accession>